<dbReference type="Pfam" id="PF02413">
    <property type="entry name" value="Caudo_TAP"/>
    <property type="match status" value="1"/>
</dbReference>
<dbReference type="AlphaFoldDB" id="A0A1C4CZK6"/>
<name>A0A1C4CZK6_9ENTR</name>
<dbReference type="InterPro" id="IPR051220">
    <property type="entry name" value="TFA_Chaperone"/>
</dbReference>
<dbReference type="InterPro" id="IPR003458">
    <property type="entry name" value="Phage_T4_Gp38_tail_assem"/>
</dbReference>
<dbReference type="RefSeq" id="WP_425256043.1">
    <property type="nucleotide sequence ID" value="NZ_FMBC01000014.1"/>
</dbReference>
<gene>
    <name evidence="1" type="ORF">GA0061070_10141</name>
</gene>
<dbReference type="PANTHER" id="PTHR34413">
    <property type="entry name" value="PROPHAGE TAIL FIBER ASSEMBLY PROTEIN HOMOLOG TFAE-RELATED-RELATED"/>
    <property type="match status" value="1"/>
</dbReference>
<organism evidence="1 2">
    <name type="scientific">Kosakonia oryziphila</name>
    <dbReference type="NCBI Taxonomy" id="1005667"/>
    <lineage>
        <taxon>Bacteria</taxon>
        <taxon>Pseudomonadati</taxon>
        <taxon>Pseudomonadota</taxon>
        <taxon>Gammaproteobacteria</taxon>
        <taxon>Enterobacterales</taxon>
        <taxon>Enterobacteriaceae</taxon>
        <taxon>Kosakonia</taxon>
    </lineage>
</organism>
<evidence type="ECO:0000313" key="2">
    <source>
        <dbReference type="Proteomes" id="UP000198515"/>
    </source>
</evidence>
<proteinExistence type="predicted"/>
<evidence type="ECO:0000313" key="1">
    <source>
        <dbReference type="EMBL" id="SCC24575.1"/>
    </source>
</evidence>
<dbReference type="EMBL" id="FMBC01000014">
    <property type="protein sequence ID" value="SCC24575.1"/>
    <property type="molecule type" value="Genomic_DNA"/>
</dbReference>
<keyword evidence="2" id="KW-1185">Reference proteome</keyword>
<protein>
    <submittedName>
        <fullName evidence="1">Virus tail fibre assembly protein, lambda gpK</fullName>
    </submittedName>
</protein>
<dbReference type="Proteomes" id="UP000198515">
    <property type="component" value="Unassembled WGS sequence"/>
</dbReference>
<sequence length="200" mass="22035">MDKNVAVMTDGFASSEGWLDVYHFDRETSEYTGTTNEWISFATSVPAWSTDVAPGESKQGFTQVFDVDKKTWGYITDHRGETVYSTASGESSEVDYIGDIADGYVTSAPATVYDKWDGEKWVTDTDAQHAGEVASAKALQEKYIAAANAYMSDRQWPGKAAIGRLKGDELTQYGLWLDYLDALYAVDTSATDIEWPSQPA</sequence>
<accession>A0A1C4CZK6</accession>
<reference evidence="2" key="1">
    <citation type="submission" date="2016-08" db="EMBL/GenBank/DDBJ databases">
        <authorList>
            <person name="Varghese N."/>
            <person name="Submissions Spin"/>
        </authorList>
    </citation>
    <scope>NUCLEOTIDE SEQUENCE [LARGE SCALE GENOMIC DNA]</scope>
    <source>
        <strain evidence="2">REICA_142</strain>
    </source>
</reference>